<name>A0A4Y9VVA2_9PROT</name>
<dbReference type="EMBL" id="PQVH01000002">
    <property type="protein sequence ID" value="TFW73087.1"/>
    <property type="molecule type" value="Genomic_DNA"/>
</dbReference>
<dbReference type="AlphaFoldDB" id="A0A4Y9VVA2"/>
<evidence type="ECO:0000313" key="2">
    <source>
        <dbReference type="EMBL" id="TFW73087.1"/>
    </source>
</evidence>
<dbReference type="Proteomes" id="UP000297706">
    <property type="component" value="Unassembled WGS sequence"/>
</dbReference>
<comment type="caution">
    <text evidence="2">The sequence shown here is derived from an EMBL/GenBank/DDBJ whole genome shotgun (WGS) entry which is preliminary data.</text>
</comment>
<protein>
    <recommendedName>
        <fullName evidence="4">Carboxypeptidase regulatory-like domain-containing protein</fullName>
    </recommendedName>
</protein>
<keyword evidence="3" id="KW-1185">Reference proteome</keyword>
<proteinExistence type="predicted"/>
<keyword evidence="1" id="KW-0732">Signal</keyword>
<evidence type="ECO:0000313" key="3">
    <source>
        <dbReference type="Proteomes" id="UP000297706"/>
    </source>
</evidence>
<dbReference type="RefSeq" id="WP_135276396.1">
    <property type="nucleotide sequence ID" value="NZ_PQVH01000002.1"/>
</dbReference>
<reference evidence="2 3" key="1">
    <citation type="submission" date="2018-02" db="EMBL/GenBank/DDBJ databases">
        <title>A novel lanthanide dependent methylotroph, Methylotenera sp. La3113.</title>
        <authorList>
            <person name="Lv H."/>
            <person name="Tani A."/>
        </authorList>
    </citation>
    <scope>NUCLEOTIDE SEQUENCE [LARGE SCALE GENOMIC DNA]</scope>
    <source>
        <strain evidence="2 3">La3113</strain>
    </source>
</reference>
<feature type="chain" id="PRO_5021383112" description="Carboxypeptidase regulatory-like domain-containing protein" evidence="1">
    <location>
        <begin position="26"/>
        <end position="160"/>
    </location>
</feature>
<dbReference type="OrthoDB" id="8926484at2"/>
<sequence>MNYLKHIIVAASALLAVSVSMHTYAYTVVPEEMVPEDAAEPDMSAVAPVTVGDVTYLSGGIGKSESVAMRGSAKNYALEIVFVEKSGALEEYLSEVKLQIQDSSKNSVLDIDTQGPYFLANLPQGKYLVSAEYNGEVKTQLVAISKNKHAKLVFWWRMVE</sequence>
<gene>
    <name evidence="2" type="ORF">C3Y98_01650</name>
</gene>
<organism evidence="2 3">
    <name type="scientific">Methylotenera oryzisoli</name>
    <dbReference type="NCBI Taxonomy" id="2080758"/>
    <lineage>
        <taxon>Bacteria</taxon>
        <taxon>Pseudomonadati</taxon>
        <taxon>Pseudomonadota</taxon>
        <taxon>Betaproteobacteria</taxon>
        <taxon>Nitrosomonadales</taxon>
        <taxon>Methylophilaceae</taxon>
        <taxon>Methylotenera</taxon>
    </lineage>
</organism>
<evidence type="ECO:0008006" key="4">
    <source>
        <dbReference type="Google" id="ProtNLM"/>
    </source>
</evidence>
<feature type="signal peptide" evidence="1">
    <location>
        <begin position="1"/>
        <end position="25"/>
    </location>
</feature>
<accession>A0A4Y9VVA2</accession>
<evidence type="ECO:0000256" key="1">
    <source>
        <dbReference type="SAM" id="SignalP"/>
    </source>
</evidence>